<organism evidence="3 4">
    <name type="scientific">Alienimonas chondri</name>
    <dbReference type="NCBI Taxonomy" id="2681879"/>
    <lineage>
        <taxon>Bacteria</taxon>
        <taxon>Pseudomonadati</taxon>
        <taxon>Planctomycetota</taxon>
        <taxon>Planctomycetia</taxon>
        <taxon>Planctomycetales</taxon>
        <taxon>Planctomycetaceae</taxon>
        <taxon>Alienimonas</taxon>
    </lineage>
</organism>
<keyword evidence="3" id="KW-0413">Isomerase</keyword>
<reference evidence="3 4" key="1">
    <citation type="journal article" date="2020" name="Syst. Appl. Microbiol.">
        <title>Alienimonas chondri sp. nov., a novel planctomycete isolated from the biofilm of the red alga Chondrus crispus.</title>
        <authorList>
            <person name="Vitorino I."/>
            <person name="Albuquerque L."/>
            <person name="Wiegand S."/>
            <person name="Kallscheuer N."/>
            <person name="da Costa M.S."/>
            <person name="Lobo-da-Cunha A."/>
            <person name="Jogler C."/>
            <person name="Lage O.M."/>
        </authorList>
    </citation>
    <scope>NUCLEOTIDE SEQUENCE [LARGE SCALE GENOMIC DNA]</scope>
    <source>
        <strain evidence="3 4">LzC2</strain>
    </source>
</reference>
<sequence length="476" mass="53435">MAKDFLKGAADHYDVVVVGSGLAGLTGANLLARQGHKVLLLEHHYQLGGMATWFKRAGGHIFDISLHGFPVGMKKSCRKYWSKEIADRIVQLEHIRFENPQFSLRTTFDREDFTNHLVETFGVKRETVQAFFDRARSMNFYDEQDLTTRELFEEFFPGRSDVVRLLMEPITYANGSTLDDPAITYGIVFSNFMHKGVFTFRGGTDQLVKLMKKELLANGVDLRIRCDVEQIETDDDGQVTGVVVNGQRIRCDAVLSNANLKSTVLKLVGEDRLPDDFVEEAKAVRLNNSSCQVYMALKPGEGFDPDLGDLLFHSEHSGFDAESMLSKNVSSRTFSFYYPQTRPGSDRWLIVSSTNANYADWTGLSEEQYEADKADLAETTLKCLEENYIPDIRSKLDHVEVSTPRTFERYTKHQLGSSFGTKFEGLKVSEDLPSRVPGLWHAGSVGIIMSGWLGAVNYGVIVGSKIDEFLANRTPA</sequence>
<keyword evidence="4" id="KW-1185">Reference proteome</keyword>
<evidence type="ECO:0000313" key="4">
    <source>
        <dbReference type="Proteomes" id="UP000609651"/>
    </source>
</evidence>
<feature type="domain" description="Amine oxidase" evidence="2">
    <location>
        <begin position="22"/>
        <end position="369"/>
    </location>
</feature>
<comment type="caution">
    <text evidence="3">The sequence shown here is derived from an EMBL/GenBank/DDBJ whole genome shotgun (WGS) entry which is preliminary data.</text>
</comment>
<dbReference type="EMBL" id="WTPX01000072">
    <property type="protein sequence ID" value="NNJ26312.1"/>
    <property type="molecule type" value="Genomic_DNA"/>
</dbReference>
<comment type="similarity">
    <text evidence="1">Belongs to the carotenoid/retinoid oxidoreductase family.</text>
</comment>
<dbReference type="InterPro" id="IPR002937">
    <property type="entry name" value="Amino_oxidase"/>
</dbReference>
<dbReference type="Proteomes" id="UP000609651">
    <property type="component" value="Unassembled WGS sequence"/>
</dbReference>
<protein>
    <submittedName>
        <fullName evidence="3">Thiazole biosynthetic enzyme</fullName>
        <ecNumber evidence="3">5.3.1.29</ecNumber>
    </submittedName>
</protein>
<evidence type="ECO:0000259" key="2">
    <source>
        <dbReference type="Pfam" id="PF01593"/>
    </source>
</evidence>
<dbReference type="RefSeq" id="WP_171187219.1">
    <property type="nucleotide sequence ID" value="NZ_WTPX01000072.1"/>
</dbReference>
<dbReference type="InterPro" id="IPR036188">
    <property type="entry name" value="FAD/NAD-bd_sf"/>
</dbReference>
<dbReference type="GO" id="GO:0043917">
    <property type="term" value="F:ribose 1,5-bisphosphate isomerase activity"/>
    <property type="evidence" value="ECO:0007669"/>
    <property type="project" value="UniProtKB-EC"/>
</dbReference>
<gene>
    <name evidence="3" type="ORF">LzC2_23950</name>
</gene>
<dbReference type="PANTHER" id="PTHR43734:SF3">
    <property type="entry name" value="B-CAROTENE KETOLASE"/>
    <property type="match status" value="1"/>
</dbReference>
<dbReference type="SUPFAM" id="SSF51905">
    <property type="entry name" value="FAD/NAD(P)-binding domain"/>
    <property type="match status" value="1"/>
</dbReference>
<dbReference type="PANTHER" id="PTHR43734">
    <property type="entry name" value="PHYTOENE DESATURASE"/>
    <property type="match status" value="1"/>
</dbReference>
<accession>A0ABX1VGC0</accession>
<name>A0ABX1VGC0_9PLAN</name>
<proteinExistence type="inferred from homology"/>
<evidence type="ECO:0000256" key="1">
    <source>
        <dbReference type="ARBA" id="ARBA00006046"/>
    </source>
</evidence>
<dbReference type="EC" id="5.3.1.29" evidence="3"/>
<dbReference type="Gene3D" id="3.50.50.60">
    <property type="entry name" value="FAD/NAD(P)-binding domain"/>
    <property type="match status" value="2"/>
</dbReference>
<evidence type="ECO:0000313" key="3">
    <source>
        <dbReference type="EMBL" id="NNJ26312.1"/>
    </source>
</evidence>
<dbReference type="Pfam" id="PF01593">
    <property type="entry name" value="Amino_oxidase"/>
    <property type="match status" value="1"/>
</dbReference>